<feature type="chain" id="PRO_5039943908" evidence="2">
    <location>
        <begin position="26"/>
        <end position="285"/>
    </location>
</feature>
<proteinExistence type="predicted"/>
<feature type="region of interest" description="Disordered" evidence="1">
    <location>
        <begin position="32"/>
        <end position="52"/>
    </location>
</feature>
<evidence type="ECO:0000256" key="1">
    <source>
        <dbReference type="SAM" id="MobiDB-lite"/>
    </source>
</evidence>
<feature type="signal peptide" evidence="2">
    <location>
        <begin position="1"/>
        <end position="25"/>
    </location>
</feature>
<comment type="caution">
    <text evidence="3">The sequence shown here is derived from an EMBL/GenBank/DDBJ whole genome shotgun (WGS) entry which is preliminary data.</text>
</comment>
<dbReference type="AlphaFoldDB" id="A0A9J6RK07"/>
<feature type="compositionally biased region" description="Low complexity" evidence="1">
    <location>
        <begin position="33"/>
        <end position="50"/>
    </location>
</feature>
<evidence type="ECO:0000256" key="2">
    <source>
        <dbReference type="SAM" id="SignalP"/>
    </source>
</evidence>
<sequence length="285" mass="31634">MMTQLNAIARLLIVSLWLLSAAAYGQDESVDSAADTNEDTAPAATPAARAQFSSNTPTLLAQDLPQEQVMWLEVAGQKILSLYSPDHSGEARGGVILLPRHEQTITRHNRLFNLQQTLADNRWHALMLTMPPLTTDTAEQAQQTIAAAISFFNSKGIYNMVLLGEGSSANRLINYASQISDKTQLKQIRGLALVDAKNQINQQPITALLPKLKFPVLDIYFSGDRQAQLFAQQRLRSTKPLPRGQYQQVRMPRMGLRPQQDEDKLSKRIRGWLNKTAAGFSVGVK</sequence>
<accession>A0A9J6RK07</accession>
<dbReference type="RefSeq" id="WP_258330893.1">
    <property type="nucleotide sequence ID" value="NZ_JAPTGG010000004.1"/>
</dbReference>
<keyword evidence="4" id="KW-1185">Reference proteome</keyword>
<dbReference type="Proteomes" id="UP001069090">
    <property type="component" value="Unassembled WGS sequence"/>
</dbReference>
<evidence type="ECO:0000313" key="4">
    <source>
        <dbReference type="Proteomes" id="UP001069090"/>
    </source>
</evidence>
<dbReference type="EMBL" id="JAPTGG010000004">
    <property type="protein sequence ID" value="MCZ0864738.1"/>
    <property type="molecule type" value="Genomic_DNA"/>
</dbReference>
<dbReference type="Pfam" id="PF12048">
    <property type="entry name" value="DUF3530"/>
    <property type="match status" value="2"/>
</dbReference>
<reference evidence="3 4" key="1">
    <citation type="submission" date="2022-12" db="EMBL/GenBank/DDBJ databases">
        <title>Dasania phycosphaerae sp. nov., isolated from particulate material of the south coast of Korea.</title>
        <authorList>
            <person name="Jiang Y."/>
        </authorList>
    </citation>
    <scope>NUCLEOTIDE SEQUENCE [LARGE SCALE GENOMIC DNA]</scope>
    <source>
        <strain evidence="3 4">GY-19</strain>
    </source>
</reference>
<organism evidence="3 4">
    <name type="scientific">Dasania phycosphaerae</name>
    <dbReference type="NCBI Taxonomy" id="2950436"/>
    <lineage>
        <taxon>Bacteria</taxon>
        <taxon>Pseudomonadati</taxon>
        <taxon>Pseudomonadota</taxon>
        <taxon>Gammaproteobacteria</taxon>
        <taxon>Cellvibrionales</taxon>
        <taxon>Spongiibacteraceae</taxon>
        <taxon>Dasania</taxon>
    </lineage>
</organism>
<name>A0A9J6RK07_9GAMM</name>
<dbReference type="GO" id="GO:0016787">
    <property type="term" value="F:hydrolase activity"/>
    <property type="evidence" value="ECO:0007669"/>
    <property type="project" value="UniProtKB-KW"/>
</dbReference>
<keyword evidence="2" id="KW-0732">Signal</keyword>
<dbReference type="InterPro" id="IPR022529">
    <property type="entry name" value="DUF3530"/>
</dbReference>
<evidence type="ECO:0000313" key="3">
    <source>
        <dbReference type="EMBL" id="MCZ0864738.1"/>
    </source>
</evidence>
<protein>
    <submittedName>
        <fullName evidence="3">Alpha/beta hydrolase family protein</fullName>
    </submittedName>
</protein>
<gene>
    <name evidence="3" type="ORF">O0V09_05970</name>
</gene>
<keyword evidence="3" id="KW-0378">Hydrolase</keyword>